<feature type="domain" description="SPX" evidence="7">
    <location>
        <begin position="2"/>
        <end position="276"/>
    </location>
</feature>
<dbReference type="Pfam" id="PF07690">
    <property type="entry name" value="MFS_1"/>
    <property type="match status" value="1"/>
</dbReference>
<evidence type="ECO:0000256" key="6">
    <source>
        <dbReference type="SAM" id="Phobius"/>
    </source>
</evidence>
<feature type="region of interest" description="Disordered" evidence="5">
    <location>
        <begin position="33"/>
        <end position="82"/>
    </location>
</feature>
<feature type="compositionally biased region" description="Low complexity" evidence="5">
    <location>
        <begin position="179"/>
        <end position="197"/>
    </location>
</feature>
<feature type="region of interest" description="Disordered" evidence="5">
    <location>
        <begin position="154"/>
        <end position="197"/>
    </location>
</feature>
<dbReference type="PROSITE" id="PS51382">
    <property type="entry name" value="SPX"/>
    <property type="match status" value="1"/>
</dbReference>
<feature type="transmembrane region" description="Helical" evidence="6">
    <location>
        <begin position="889"/>
        <end position="907"/>
    </location>
</feature>
<dbReference type="InterPro" id="IPR004331">
    <property type="entry name" value="SPX_dom"/>
</dbReference>
<gene>
    <name evidence="8" type="ORF">ACOF00016_LOCUS7155</name>
    <name evidence="9" type="ORF">ACOF00016_LOCUS7156</name>
</gene>
<dbReference type="Gene3D" id="1.20.1250.20">
    <property type="entry name" value="MFS general substrate transporter like domains"/>
    <property type="match status" value="1"/>
</dbReference>
<keyword evidence="3 6" id="KW-1133">Transmembrane helix</keyword>
<accession>A0A6S8JXI6</accession>
<evidence type="ECO:0000259" key="7">
    <source>
        <dbReference type="PROSITE" id="PS51382"/>
    </source>
</evidence>
<feature type="compositionally biased region" description="Low complexity" evidence="5">
    <location>
        <begin position="38"/>
        <end position="47"/>
    </location>
</feature>
<comment type="subcellular location">
    <subcellularLocation>
        <location evidence="1">Membrane</location>
        <topology evidence="1">Multi-pass membrane protein</topology>
    </subcellularLocation>
</comment>
<feature type="transmembrane region" description="Helical" evidence="6">
    <location>
        <begin position="775"/>
        <end position="798"/>
    </location>
</feature>
<dbReference type="SUPFAM" id="SSF103473">
    <property type="entry name" value="MFS general substrate transporter"/>
    <property type="match status" value="1"/>
</dbReference>
<evidence type="ECO:0000256" key="4">
    <source>
        <dbReference type="ARBA" id="ARBA00023136"/>
    </source>
</evidence>
<dbReference type="PANTHER" id="PTHR23510">
    <property type="entry name" value="INNER MEMBRANE TRANSPORT PROTEIN YAJR"/>
    <property type="match status" value="1"/>
</dbReference>
<dbReference type="InterPro" id="IPR036259">
    <property type="entry name" value="MFS_trans_sf"/>
</dbReference>
<evidence type="ECO:0000313" key="9">
    <source>
        <dbReference type="EMBL" id="CAE0409514.1"/>
    </source>
</evidence>
<feature type="transmembrane region" description="Helical" evidence="6">
    <location>
        <begin position="633"/>
        <end position="659"/>
    </location>
</feature>
<keyword evidence="2 6" id="KW-0812">Transmembrane</keyword>
<keyword evidence="4 6" id="KW-0472">Membrane</keyword>
<dbReference type="InterPro" id="IPR051068">
    <property type="entry name" value="MFS_Domain-Containing_Protein"/>
</dbReference>
<feature type="transmembrane region" description="Helical" evidence="6">
    <location>
        <begin position="488"/>
        <end position="517"/>
    </location>
</feature>
<feature type="transmembrane region" description="Helical" evidence="6">
    <location>
        <begin position="742"/>
        <end position="769"/>
    </location>
</feature>
<feature type="transmembrane region" description="Helical" evidence="6">
    <location>
        <begin position="454"/>
        <end position="476"/>
    </location>
</feature>
<dbReference type="EMBL" id="HBIM01008428">
    <property type="protein sequence ID" value="CAE0409514.1"/>
    <property type="molecule type" value="Transcribed_RNA"/>
</dbReference>
<feature type="transmembrane region" description="Helical" evidence="6">
    <location>
        <begin position="919"/>
        <end position="940"/>
    </location>
</feature>
<reference evidence="8" key="1">
    <citation type="submission" date="2021-01" db="EMBL/GenBank/DDBJ databases">
        <authorList>
            <person name="Corre E."/>
            <person name="Pelletier E."/>
            <person name="Niang G."/>
            <person name="Scheremetjew M."/>
            <person name="Finn R."/>
            <person name="Kale V."/>
            <person name="Holt S."/>
            <person name="Cochrane G."/>
            <person name="Meng A."/>
            <person name="Brown T."/>
            <person name="Cohen L."/>
        </authorList>
    </citation>
    <scope>NUCLEOTIDE SEQUENCE</scope>
    <source>
        <strain evidence="8">CCMP127</strain>
    </source>
</reference>
<organism evidence="8">
    <name type="scientific">Amphora coffeiformis</name>
    <dbReference type="NCBI Taxonomy" id="265554"/>
    <lineage>
        <taxon>Eukaryota</taxon>
        <taxon>Sar</taxon>
        <taxon>Stramenopiles</taxon>
        <taxon>Ochrophyta</taxon>
        <taxon>Bacillariophyta</taxon>
        <taxon>Bacillariophyceae</taxon>
        <taxon>Bacillariophycidae</taxon>
        <taxon>Thalassiophysales</taxon>
        <taxon>Catenulaceae</taxon>
        <taxon>Amphora</taxon>
    </lineage>
</organism>
<evidence type="ECO:0000313" key="8">
    <source>
        <dbReference type="EMBL" id="CAE0409513.1"/>
    </source>
</evidence>
<proteinExistence type="predicted"/>
<dbReference type="GO" id="GO:0016020">
    <property type="term" value="C:membrane"/>
    <property type="evidence" value="ECO:0007669"/>
    <property type="project" value="UniProtKB-SubCell"/>
</dbReference>
<dbReference type="InterPro" id="IPR011701">
    <property type="entry name" value="MFS"/>
</dbReference>
<feature type="transmembrane region" description="Helical" evidence="6">
    <location>
        <begin position="960"/>
        <end position="979"/>
    </location>
</feature>
<sequence length="989" mass="109121">MVAYGDALRLSRRPGWEEAYIDHQNLQVALRTLETERTSPTSSSSPSCSDHNMKDNKNQQDDVNKHTQRNNKDKNKNKKPLPPFEILLEREIEKVSFFALHQQGEIAQHIGALRLLQLGRPWFRVAVDPTSQAFRQLRQGASVTAVTASKRRFRLDDNDSDDDEYEEDKDKGADDEETALLSPTLSTSSFPKSSSATVEYPTRPIFPAMSTSSSSAASSSLSSSTDDMDLILAFTHWGIELLHIQRYVSINTVGIRKIVKKYLRRNRRQQQRSNVEHLESTTATSDTTAIIKANLMATFPATRSHGKQLASMGASIQALFETLNMACALLQQPNKENKKNGTSSSPSRGDHHTTDDARYYAWIRLYCTVALIEVLQTFADRTIESFSAFLSSQSMIAQQEDLSREALTMILRCQPDILKEMEPDQLDAWFTRQQMADGLLETFRSTQDGATKGYAWGGVDSFSLALNLLSTLLYTVNYYIVAPTANRYAILLGVDGAFGATLVGASSLSALATAFLFSAWYTRFSFRSALVFSAVCPCIGNLLYAIAISYHSLPMALWGRILVGFGSAEVVNRQLIGACVSFQHLTSASAYFVAAGAVGMSIGPLLAALLDMFAGRDLDIDVPLPFMPAGGIIYNHVTSPGFVTAGMWFLQGLAVLLCFREPNRIHAERKVSNDDDSGGNDRESKSSIYSSFDERAKVTLESVGVHVHAAPRQIDGTQRKVSVWQSFWNEMGIMRKLIFGNVALPITLFLFGLIELVCEVLISSCAMIGKNYFGWFGSTAGFLLASLGALVLPAHFFVEKAAHRFEERIIIKYSILFILLGFFGIMNYEGIVFDGIGIAAGMFGLSKKEHSVTTNSTEHVSIAIGGKDIMEVLNEQQEVPYDWGAGRPVYLTFLCAIFMGTIILEGVDTSVMAKATPVALNETFINSGLLATLVGTLGRVLGDSLITLSVFLDKDVFTDFVNATFSALIPLTLLGYFFVRRNFDELVEE</sequence>
<feature type="transmembrane region" description="Helical" evidence="6">
    <location>
        <begin position="529"/>
        <end position="550"/>
    </location>
</feature>
<name>A0A6S8JXI6_9STRA</name>
<dbReference type="EMBL" id="HBIM01008427">
    <property type="protein sequence ID" value="CAE0409513.1"/>
    <property type="molecule type" value="Transcribed_RNA"/>
</dbReference>
<evidence type="ECO:0000256" key="2">
    <source>
        <dbReference type="ARBA" id="ARBA00022692"/>
    </source>
</evidence>
<feature type="compositionally biased region" description="Acidic residues" evidence="5">
    <location>
        <begin position="158"/>
        <end position="178"/>
    </location>
</feature>
<dbReference type="GO" id="GO:0022857">
    <property type="term" value="F:transmembrane transporter activity"/>
    <property type="evidence" value="ECO:0007669"/>
    <property type="project" value="InterPro"/>
</dbReference>
<feature type="transmembrane region" description="Helical" evidence="6">
    <location>
        <begin position="590"/>
        <end position="613"/>
    </location>
</feature>
<protein>
    <recommendedName>
        <fullName evidence="7">SPX domain-containing protein</fullName>
    </recommendedName>
</protein>
<feature type="compositionally biased region" description="Basic and acidic residues" evidence="5">
    <location>
        <begin position="51"/>
        <end position="74"/>
    </location>
</feature>
<dbReference type="PANTHER" id="PTHR23510:SF64">
    <property type="entry name" value="INNER MEMBRANE TRANSPORT PROTEIN YAJR"/>
    <property type="match status" value="1"/>
</dbReference>
<feature type="transmembrane region" description="Helical" evidence="6">
    <location>
        <begin position="810"/>
        <end position="828"/>
    </location>
</feature>
<evidence type="ECO:0000256" key="3">
    <source>
        <dbReference type="ARBA" id="ARBA00022989"/>
    </source>
</evidence>
<evidence type="ECO:0000256" key="1">
    <source>
        <dbReference type="ARBA" id="ARBA00004141"/>
    </source>
</evidence>
<dbReference type="AlphaFoldDB" id="A0A6S8JXI6"/>
<evidence type="ECO:0000256" key="5">
    <source>
        <dbReference type="SAM" id="MobiDB-lite"/>
    </source>
</evidence>